<keyword evidence="4" id="KW-1185">Reference proteome</keyword>
<evidence type="ECO:0000259" key="2">
    <source>
        <dbReference type="PROSITE" id="PS50905"/>
    </source>
</evidence>
<dbReference type="InterPro" id="IPR052753">
    <property type="entry name" value="Rbr2/Nigerythrin"/>
</dbReference>
<dbReference type="CDD" id="cd01041">
    <property type="entry name" value="Rubrerythrin"/>
    <property type="match status" value="1"/>
</dbReference>
<dbReference type="InterPro" id="IPR009040">
    <property type="entry name" value="Ferritin-like_diiron"/>
</dbReference>
<evidence type="ECO:0000256" key="1">
    <source>
        <dbReference type="SAM" id="SignalP"/>
    </source>
</evidence>
<keyword evidence="1" id="KW-0732">Signal</keyword>
<reference evidence="4" key="1">
    <citation type="journal article" date="2019" name="Int. J. Syst. Evol. Microbiol.">
        <title>The Global Catalogue of Microorganisms (GCM) 10K type strain sequencing project: providing services to taxonomists for standard genome sequencing and annotation.</title>
        <authorList>
            <consortium name="The Broad Institute Genomics Platform"/>
            <consortium name="The Broad Institute Genome Sequencing Center for Infectious Disease"/>
            <person name="Wu L."/>
            <person name="Ma J."/>
        </authorList>
    </citation>
    <scope>NUCLEOTIDE SEQUENCE [LARGE SCALE GENOMIC DNA]</scope>
    <source>
        <strain evidence="4">CGMCC 4.7382</strain>
    </source>
</reference>
<feature type="domain" description="Ferritin-like diiron" evidence="2">
    <location>
        <begin position="28"/>
        <end position="156"/>
    </location>
</feature>
<dbReference type="Pfam" id="PF02915">
    <property type="entry name" value="Rubrerythrin"/>
    <property type="match status" value="2"/>
</dbReference>
<dbReference type="InterPro" id="IPR009078">
    <property type="entry name" value="Ferritin-like_SF"/>
</dbReference>
<dbReference type="PANTHER" id="PTHR33746:SF4">
    <property type="entry name" value="RUBRERYTHRIN"/>
    <property type="match status" value="1"/>
</dbReference>
<feature type="chain" id="PRO_5046479016" evidence="1">
    <location>
        <begin position="28"/>
        <end position="156"/>
    </location>
</feature>
<dbReference type="InterPro" id="IPR003251">
    <property type="entry name" value="Rr_diiron-bd_dom"/>
</dbReference>
<sequence>MASFWTRALLTGAFSLVLSTPVSGAFAEDLSPQTRADLDESMRGEALAHATYRLYAEQARQEGLPSVADLFDRTADTELGEHFKEEATLAGTVGTTEENLEKAIAGERYESESMYPAFAERAEESGDAEAARVFSHNAEDEAGHARAFEEALEQLP</sequence>
<dbReference type="PANTHER" id="PTHR33746">
    <property type="entry name" value="RUBRERYTHRIN"/>
    <property type="match status" value="1"/>
</dbReference>
<evidence type="ECO:0000313" key="4">
    <source>
        <dbReference type="Proteomes" id="UP001596540"/>
    </source>
</evidence>
<feature type="signal peptide" evidence="1">
    <location>
        <begin position="1"/>
        <end position="27"/>
    </location>
</feature>
<dbReference type="InterPro" id="IPR012347">
    <property type="entry name" value="Ferritin-like"/>
</dbReference>
<dbReference type="SUPFAM" id="SSF47240">
    <property type="entry name" value="Ferritin-like"/>
    <property type="match status" value="1"/>
</dbReference>
<name>A0ABW2KG32_9ACTN</name>
<comment type="caution">
    <text evidence="3">The sequence shown here is derived from an EMBL/GenBank/DDBJ whole genome shotgun (WGS) entry which is preliminary data.</text>
</comment>
<dbReference type="PROSITE" id="PS50905">
    <property type="entry name" value="FERRITIN_LIKE"/>
    <property type="match status" value="1"/>
</dbReference>
<accession>A0ABW2KG32</accession>
<organism evidence="3 4">
    <name type="scientific">Marinactinospora rubrisoli</name>
    <dbReference type="NCBI Taxonomy" id="2715399"/>
    <lineage>
        <taxon>Bacteria</taxon>
        <taxon>Bacillati</taxon>
        <taxon>Actinomycetota</taxon>
        <taxon>Actinomycetes</taxon>
        <taxon>Streptosporangiales</taxon>
        <taxon>Nocardiopsidaceae</taxon>
        <taxon>Marinactinospora</taxon>
    </lineage>
</organism>
<evidence type="ECO:0000313" key="3">
    <source>
        <dbReference type="EMBL" id="MFC7328934.1"/>
    </source>
</evidence>
<dbReference type="Gene3D" id="1.20.1260.10">
    <property type="match status" value="1"/>
</dbReference>
<dbReference type="EMBL" id="JBHTBH010000006">
    <property type="protein sequence ID" value="MFC7328934.1"/>
    <property type="molecule type" value="Genomic_DNA"/>
</dbReference>
<gene>
    <name evidence="3" type="ORF">ACFQRF_14400</name>
</gene>
<dbReference type="RefSeq" id="WP_379871586.1">
    <property type="nucleotide sequence ID" value="NZ_JBHTBH010000006.1"/>
</dbReference>
<protein>
    <submittedName>
        <fullName evidence="3">Rubrerythrin family protein</fullName>
    </submittedName>
</protein>
<proteinExistence type="predicted"/>
<dbReference type="Proteomes" id="UP001596540">
    <property type="component" value="Unassembled WGS sequence"/>
</dbReference>